<evidence type="ECO:0000313" key="3">
    <source>
        <dbReference type="Proteomes" id="UP000003163"/>
    </source>
</evidence>
<comment type="caution">
    <text evidence="2">The sequence shown here is derived from an EMBL/GenBank/DDBJ whole genome shotgun (WGS) entry which is preliminary data.</text>
</comment>
<accession>J9DRQ1</accession>
<keyword evidence="1" id="KW-1133">Transmembrane helix</keyword>
<evidence type="ECO:0000313" key="2">
    <source>
        <dbReference type="EMBL" id="EJW05245.1"/>
    </source>
</evidence>
<dbReference type="InParanoid" id="J9DRQ1"/>
<name>J9DRQ1_EDHAE</name>
<protein>
    <recommendedName>
        <fullName evidence="4">Transmembrane protein</fullName>
    </recommendedName>
</protein>
<dbReference type="AlphaFoldDB" id="J9DRQ1"/>
<evidence type="ECO:0008006" key="4">
    <source>
        <dbReference type="Google" id="ProtNLM"/>
    </source>
</evidence>
<reference evidence="2 3" key="1">
    <citation type="submission" date="2011-08" db="EMBL/GenBank/DDBJ databases">
        <authorList>
            <person name="Liu Z.J."/>
            <person name="Shi F.L."/>
            <person name="Lu J.Q."/>
            <person name="Li M."/>
            <person name="Wang Z.L."/>
        </authorList>
    </citation>
    <scope>NUCLEOTIDE SEQUENCE [LARGE SCALE GENOMIC DNA]</scope>
    <source>
        <strain evidence="2 3">USNM 41457</strain>
    </source>
</reference>
<keyword evidence="3" id="KW-1185">Reference proteome</keyword>
<gene>
    <name evidence="2" type="ORF">EDEG_00710</name>
</gene>
<dbReference type="VEuPathDB" id="MicrosporidiaDB:EDEG_00710"/>
<reference evidence="3" key="2">
    <citation type="submission" date="2015-07" db="EMBL/GenBank/DDBJ databases">
        <title>Contrasting host-pathogen interactions and genome evolution in two generalist and specialist microsporidian pathogens of mosquitoes.</title>
        <authorList>
            <consortium name="The Broad Institute Genomics Platform"/>
            <consortium name="The Broad Institute Genome Sequencing Center for Infectious Disease"/>
            <person name="Cuomo C.A."/>
            <person name="Sanscrainte N.D."/>
            <person name="Goldberg J.M."/>
            <person name="Heiman D."/>
            <person name="Young S."/>
            <person name="Zeng Q."/>
            <person name="Becnel J.J."/>
            <person name="Birren B.W."/>
        </authorList>
    </citation>
    <scope>NUCLEOTIDE SEQUENCE [LARGE SCALE GENOMIC DNA]</scope>
    <source>
        <strain evidence="3">USNM 41457</strain>
    </source>
</reference>
<dbReference type="HOGENOM" id="CLU_1970530_0_0_1"/>
<dbReference type="EMBL" id="AFBI03000008">
    <property type="protein sequence ID" value="EJW05245.1"/>
    <property type="molecule type" value="Genomic_DNA"/>
</dbReference>
<feature type="transmembrane region" description="Helical" evidence="1">
    <location>
        <begin position="69"/>
        <end position="89"/>
    </location>
</feature>
<keyword evidence="1" id="KW-0812">Transmembrane</keyword>
<proteinExistence type="predicted"/>
<organism evidence="2 3">
    <name type="scientific">Edhazardia aedis (strain USNM 41457)</name>
    <name type="common">Microsporidian parasite</name>
    <dbReference type="NCBI Taxonomy" id="1003232"/>
    <lineage>
        <taxon>Eukaryota</taxon>
        <taxon>Fungi</taxon>
        <taxon>Fungi incertae sedis</taxon>
        <taxon>Microsporidia</taxon>
        <taxon>Edhazardia</taxon>
    </lineage>
</organism>
<keyword evidence="1" id="KW-0472">Membrane</keyword>
<evidence type="ECO:0000256" key="1">
    <source>
        <dbReference type="SAM" id="Phobius"/>
    </source>
</evidence>
<sequence length="127" mass="15838">MFQTSSHTLKYTTPIKLDSFIFMAFKKGKMLEIKYFTKILKYLEKTRDYYFYLYIHLNIIRNSYLCSQLFLFVIHMNYFYLTFFILNYFNENIYQIMKNLINFNIMTNFKISAENINLFYQFFPKYF</sequence>
<dbReference type="Proteomes" id="UP000003163">
    <property type="component" value="Unassembled WGS sequence"/>
</dbReference>